<evidence type="ECO:0000313" key="1">
    <source>
        <dbReference type="EMBL" id="MCJ8499890.1"/>
    </source>
</evidence>
<dbReference type="AlphaFoldDB" id="A0AA41UHR0"/>
<name>A0AA41UHR0_9BACT</name>
<dbReference type="Pfam" id="PF08902">
    <property type="entry name" value="DUF1848"/>
    <property type="match status" value="1"/>
</dbReference>
<keyword evidence="2" id="KW-1185">Reference proteome</keyword>
<accession>A0AA41UHR0</accession>
<dbReference type="InterPro" id="IPR014998">
    <property type="entry name" value="DUF1848"/>
</dbReference>
<dbReference type="RefSeq" id="WP_246903501.1">
    <property type="nucleotide sequence ID" value="NZ_JALJRB010000003.1"/>
</dbReference>
<gene>
    <name evidence="1" type="ORF">MRX98_04840</name>
</gene>
<sequence length="296" mass="32984">MQRIVLSASRRTDIPAFYMPWFMAQIERGMFQVPHPYGGSTASVPATVERVHTIVFWSKNFALFLDEGHGDALARRGYHLFFNFTINSPHPLLEPSVPPLAQRLEQLARLCDTFGPDHVQWRFDPICFFRKADGKRRDNGDAFETIARSAAALGVRTCITSFVDLYRKVERRMAKTALSLYDPPLTVKRDRILAMAGVLEPLSMALCLCCENAVLAALPEGTPVRRAACIPNADLARLNGADISLARDTGQRVKAGCGCGRARDIGSYAQHPCRHNCLFCYANPAMDRVRPKECPS</sequence>
<dbReference type="Proteomes" id="UP001165427">
    <property type="component" value="Unassembled WGS sequence"/>
</dbReference>
<proteinExistence type="predicted"/>
<comment type="caution">
    <text evidence="1">The sequence shown here is derived from an EMBL/GenBank/DDBJ whole genome shotgun (WGS) entry which is preliminary data.</text>
</comment>
<protein>
    <submittedName>
        <fullName evidence="1">DUF1848 domain-containing protein</fullName>
    </submittedName>
</protein>
<reference evidence="1" key="1">
    <citation type="submission" date="2022-04" db="EMBL/GenBank/DDBJ databases">
        <title>Desulfatitalea alkaliphila sp. nov., a novel anaerobic sulfate-reducing bacterium isolated from terrestrial mud volcano, Taman Peninsula, Russia.</title>
        <authorList>
            <person name="Khomyakova M.A."/>
            <person name="Merkel A.Y."/>
            <person name="Slobodkin A.I."/>
        </authorList>
    </citation>
    <scope>NUCLEOTIDE SEQUENCE</scope>
    <source>
        <strain evidence="1">M08but</strain>
    </source>
</reference>
<dbReference type="EMBL" id="JALJRB010000003">
    <property type="protein sequence ID" value="MCJ8499890.1"/>
    <property type="molecule type" value="Genomic_DNA"/>
</dbReference>
<organism evidence="1 2">
    <name type="scientific">Desulfatitalea alkaliphila</name>
    <dbReference type="NCBI Taxonomy" id="2929485"/>
    <lineage>
        <taxon>Bacteria</taxon>
        <taxon>Pseudomonadati</taxon>
        <taxon>Thermodesulfobacteriota</taxon>
        <taxon>Desulfobacteria</taxon>
        <taxon>Desulfobacterales</taxon>
        <taxon>Desulfosarcinaceae</taxon>
        <taxon>Desulfatitalea</taxon>
    </lineage>
</organism>
<evidence type="ECO:0000313" key="2">
    <source>
        <dbReference type="Proteomes" id="UP001165427"/>
    </source>
</evidence>